<dbReference type="InterPro" id="IPR005130">
    <property type="entry name" value="Ser_deHydtase-like_asu"/>
</dbReference>
<comment type="similarity">
    <text evidence="1">Belongs to the UPF0597 family.</text>
</comment>
<dbReference type="GO" id="GO:0080146">
    <property type="term" value="F:L-cysteine desulfhydrase activity"/>
    <property type="evidence" value="ECO:0007669"/>
    <property type="project" value="TreeGrafter"/>
</dbReference>
<dbReference type="Pfam" id="PF03313">
    <property type="entry name" value="SDH_alpha"/>
    <property type="match status" value="1"/>
</dbReference>
<accession>A0A6N2TVU9</accession>
<evidence type="ECO:0000313" key="3">
    <source>
        <dbReference type="EMBL" id="VYT09698.1"/>
    </source>
</evidence>
<protein>
    <recommendedName>
        <fullName evidence="1">UPF0597 protein BGLFYP119_01785</fullName>
    </recommendedName>
</protein>
<name>A0A6N2TVU9_9FIRM</name>
<feature type="domain" description="Serine dehydratase-like alpha subunit" evidence="2">
    <location>
        <begin position="88"/>
        <end position="418"/>
    </location>
</feature>
<dbReference type="PIRSF" id="PIRSF006054">
    <property type="entry name" value="UCP006054"/>
    <property type="match status" value="1"/>
</dbReference>
<proteinExistence type="inferred from homology"/>
<reference evidence="3" key="1">
    <citation type="submission" date="2019-11" db="EMBL/GenBank/DDBJ databases">
        <authorList>
            <person name="Feng L."/>
        </authorList>
    </citation>
    <scope>NUCLEOTIDE SEQUENCE</scope>
    <source>
        <strain evidence="3">BgluceraseaLFYP119</strain>
    </source>
</reference>
<dbReference type="PANTHER" id="PTHR30501">
    <property type="entry name" value="UPF0597 PROTEIN YHAM"/>
    <property type="match status" value="1"/>
</dbReference>
<dbReference type="GO" id="GO:0019450">
    <property type="term" value="P:L-cysteine catabolic process to pyruvate"/>
    <property type="evidence" value="ECO:0007669"/>
    <property type="project" value="TreeGrafter"/>
</dbReference>
<dbReference type="RefSeq" id="WP_156354108.1">
    <property type="nucleotide sequence ID" value="NZ_CACRST010000017.1"/>
</dbReference>
<dbReference type="PANTHER" id="PTHR30501:SF2">
    <property type="entry name" value="UPF0597 PROTEIN YHAM"/>
    <property type="match status" value="1"/>
</dbReference>
<dbReference type="InterPro" id="IPR021144">
    <property type="entry name" value="UPF0597"/>
</dbReference>
<gene>
    <name evidence="3" type="ORF">BGLFYP119_01785</name>
</gene>
<dbReference type="AlphaFoldDB" id="A0A6N2TVU9"/>
<sequence length="430" mass="45937">MDSALYANYLAILKHELVPALGCTEPIAIAYAAAKARQILGDFPDAIEMQLSGNIIKNVKGVTVPNSGGMKGIDAAAVLGIVGGNADKALEVLEEIRPEHIEKTKELTSRHICSCTLAEGVSNLYIAAKVTKGEHYAEVTIVDQHTNITRIVKDGEILLSSESQEEEAKTDIDKSKLAVKDILDFADQVRIEDVEEILERQIRLNTAISQEGLDNNYGAQIGKTLMHVWGKGITTRACARAAAGSDARMGGCSMPVVINSGSGNQGMTVSLPVIAYAEEWEVSRQKLYRSLVVSNLIAIHQKHYIGSLSAYCGAVSAACGAGAGITYMYGGSYQQVSLTIINTLGNIGGIVCDGAKPSCAAKIASSVDAALMAFHLSIQNKSFLPGEGIIRGDVEETIKSMGYIGRVGMRETDTEILNIMIDRVDINRDC</sequence>
<evidence type="ECO:0000259" key="2">
    <source>
        <dbReference type="Pfam" id="PF03313"/>
    </source>
</evidence>
<dbReference type="HAMAP" id="MF_01845">
    <property type="entry name" value="UPF0597"/>
    <property type="match status" value="1"/>
</dbReference>
<dbReference type="EMBL" id="CACRST010000017">
    <property type="protein sequence ID" value="VYT09698.1"/>
    <property type="molecule type" value="Genomic_DNA"/>
</dbReference>
<organism evidence="3">
    <name type="scientific">Blautia glucerasea</name>
    <dbReference type="NCBI Taxonomy" id="536633"/>
    <lineage>
        <taxon>Bacteria</taxon>
        <taxon>Bacillati</taxon>
        <taxon>Bacillota</taxon>
        <taxon>Clostridia</taxon>
        <taxon>Lachnospirales</taxon>
        <taxon>Lachnospiraceae</taxon>
        <taxon>Blautia</taxon>
    </lineage>
</organism>
<evidence type="ECO:0000256" key="1">
    <source>
        <dbReference type="HAMAP-Rule" id="MF_01845"/>
    </source>
</evidence>